<dbReference type="RefSeq" id="WP_285999219.1">
    <property type="nucleotide sequence ID" value="NZ_CP127295.1"/>
</dbReference>
<dbReference type="EMBL" id="CP127295">
    <property type="protein sequence ID" value="WIY02812.1"/>
    <property type="molecule type" value="Genomic_DNA"/>
</dbReference>
<reference evidence="2 3" key="1">
    <citation type="submission" date="2023-06" db="EMBL/GenBank/DDBJ databases">
        <authorList>
            <person name="Oyuntsetseg B."/>
            <person name="Kim S.B."/>
        </authorList>
    </citation>
    <scope>NUCLEOTIDE SEQUENCE [LARGE SCALE GENOMIC DNA]</scope>
    <source>
        <strain evidence="2 3">4-36</strain>
    </source>
</reference>
<evidence type="ECO:0000259" key="1">
    <source>
        <dbReference type="Pfam" id="PF00583"/>
    </source>
</evidence>
<dbReference type="CDD" id="cd04301">
    <property type="entry name" value="NAT_SF"/>
    <property type="match status" value="1"/>
</dbReference>
<dbReference type="KEGG" id="amog:QRX60_02735"/>
<dbReference type="InterPro" id="IPR016181">
    <property type="entry name" value="Acyl_CoA_acyltransferase"/>
</dbReference>
<dbReference type="AlphaFoldDB" id="A0A9Y2JSR3"/>
<accession>A0A9Y2JSR3</accession>
<evidence type="ECO:0000313" key="3">
    <source>
        <dbReference type="Proteomes" id="UP001239397"/>
    </source>
</evidence>
<name>A0A9Y2JSR3_9PSEU</name>
<gene>
    <name evidence="2" type="ORF">QRX60_02735</name>
</gene>
<sequence length="250" mass="27410">MRKLKIVTTAENRDLKAGAVASLRAAWPEFVLHDAVSGAHREAAEQYFPEFDVLLVDDGEVLASAVAVTLHWDGEADTLPDGYDGALVAAVTGYEGQVEPDTLCIMSATVRPDHSGGGLAGQVLTALRERAADAGLQRVIVPVRPTLKASYPLTSMADFLRWTREDGLHLDPWIRTHQRLGANIVAPVPRSMVVSGTIAQWEQWTGMAFPQTGRYVVPGALDLVDIDRERDLGMYEEWNVWMQHPMSALP</sequence>
<dbReference type="Pfam" id="PF00583">
    <property type="entry name" value="Acetyltransf_1"/>
    <property type="match status" value="1"/>
</dbReference>
<proteinExistence type="predicted"/>
<feature type="domain" description="N-acetyltransferase" evidence="1">
    <location>
        <begin position="77"/>
        <end position="152"/>
    </location>
</feature>
<protein>
    <submittedName>
        <fullName evidence="2">GNAT family N-acetyltransferase</fullName>
    </submittedName>
</protein>
<dbReference type="InterPro" id="IPR000182">
    <property type="entry name" value="GNAT_dom"/>
</dbReference>
<dbReference type="SUPFAM" id="SSF55729">
    <property type="entry name" value="Acyl-CoA N-acyltransferases (Nat)"/>
    <property type="match status" value="1"/>
</dbReference>
<organism evidence="2 3">
    <name type="scientific">Amycolatopsis mongoliensis</name>
    <dbReference type="NCBI Taxonomy" id="715475"/>
    <lineage>
        <taxon>Bacteria</taxon>
        <taxon>Bacillati</taxon>
        <taxon>Actinomycetota</taxon>
        <taxon>Actinomycetes</taxon>
        <taxon>Pseudonocardiales</taxon>
        <taxon>Pseudonocardiaceae</taxon>
        <taxon>Amycolatopsis</taxon>
    </lineage>
</organism>
<dbReference type="GO" id="GO:0016747">
    <property type="term" value="F:acyltransferase activity, transferring groups other than amino-acyl groups"/>
    <property type="evidence" value="ECO:0007669"/>
    <property type="project" value="InterPro"/>
</dbReference>
<keyword evidence="3" id="KW-1185">Reference proteome</keyword>
<evidence type="ECO:0000313" key="2">
    <source>
        <dbReference type="EMBL" id="WIY02812.1"/>
    </source>
</evidence>
<dbReference type="Gene3D" id="3.40.630.30">
    <property type="match status" value="1"/>
</dbReference>
<dbReference type="Proteomes" id="UP001239397">
    <property type="component" value="Chromosome"/>
</dbReference>